<protein>
    <recommendedName>
        <fullName evidence="4">RING-type E3 ubiquitin transferase</fullName>
        <ecNumber evidence="4">2.3.2.27</ecNumber>
    </recommendedName>
</protein>
<dbReference type="EMBL" id="CAJGYO010000009">
    <property type="protein sequence ID" value="CAD6254400.1"/>
    <property type="molecule type" value="Genomic_DNA"/>
</dbReference>
<comment type="catalytic activity">
    <reaction evidence="1">
        <text>S-ubiquitinyl-[E2 ubiquitin-conjugating enzyme]-L-cysteine + [acceptor protein]-L-lysine = [E2 ubiquitin-conjugating enzyme]-L-cysteine + N(6)-ubiquitinyl-[acceptor protein]-L-lysine.</text>
        <dbReference type="EC" id="2.3.2.27"/>
    </reaction>
</comment>
<reference evidence="16" key="1">
    <citation type="submission" date="2020-10" db="EMBL/GenBank/DDBJ databases">
        <authorList>
            <person name="Han B."/>
            <person name="Lu T."/>
            <person name="Zhao Q."/>
            <person name="Huang X."/>
            <person name="Zhao Y."/>
        </authorList>
    </citation>
    <scope>NUCLEOTIDE SEQUENCE</scope>
</reference>
<dbReference type="Gene3D" id="3.30.40.10">
    <property type="entry name" value="Zinc/RING finger domain, C3HC4 (zinc finger)"/>
    <property type="match status" value="1"/>
</dbReference>
<dbReference type="GO" id="GO:0005789">
    <property type="term" value="C:endoplasmic reticulum membrane"/>
    <property type="evidence" value="ECO:0007669"/>
    <property type="project" value="TreeGrafter"/>
</dbReference>
<comment type="subcellular location">
    <subcellularLocation>
        <location evidence="2">Membrane</location>
        <topology evidence="2">Multi-pass membrane protein</topology>
    </subcellularLocation>
</comment>
<dbReference type="FunFam" id="3.30.40.10:FF:000288">
    <property type="entry name" value="Probable E3 ubiquitin ligase SUD1"/>
    <property type="match status" value="1"/>
</dbReference>
<keyword evidence="5" id="KW-0808">Transferase</keyword>
<dbReference type="CDD" id="cd16702">
    <property type="entry name" value="RING_CH-C4HC3_MARCH6"/>
    <property type="match status" value="1"/>
</dbReference>
<evidence type="ECO:0000256" key="5">
    <source>
        <dbReference type="ARBA" id="ARBA00022679"/>
    </source>
</evidence>
<keyword evidence="8" id="KW-0863">Zinc-finger</keyword>
<evidence type="ECO:0000256" key="11">
    <source>
        <dbReference type="ARBA" id="ARBA00022989"/>
    </source>
</evidence>
<dbReference type="GO" id="GO:0061630">
    <property type="term" value="F:ubiquitin protein ligase activity"/>
    <property type="evidence" value="ECO:0007669"/>
    <property type="project" value="UniProtKB-EC"/>
</dbReference>
<evidence type="ECO:0000313" key="17">
    <source>
        <dbReference type="Proteomes" id="UP000604825"/>
    </source>
</evidence>
<keyword evidence="10" id="KW-0862">Zinc</keyword>
<dbReference type="Proteomes" id="UP000604825">
    <property type="component" value="Unassembled WGS sequence"/>
</dbReference>
<dbReference type="Pfam" id="PF12906">
    <property type="entry name" value="RINGv"/>
    <property type="match status" value="1"/>
</dbReference>
<dbReference type="InterPro" id="IPR013083">
    <property type="entry name" value="Znf_RING/FYVE/PHD"/>
</dbReference>
<evidence type="ECO:0000256" key="7">
    <source>
        <dbReference type="ARBA" id="ARBA00022723"/>
    </source>
</evidence>
<gene>
    <name evidence="16" type="ORF">NCGR_LOCUS38004</name>
</gene>
<keyword evidence="12 14" id="KW-0472">Membrane</keyword>
<feature type="transmembrane region" description="Helical" evidence="14">
    <location>
        <begin position="159"/>
        <end position="183"/>
    </location>
</feature>
<dbReference type="GO" id="GO:0036503">
    <property type="term" value="P:ERAD pathway"/>
    <property type="evidence" value="ECO:0007669"/>
    <property type="project" value="TreeGrafter"/>
</dbReference>
<name>A0A811Q5S4_9POAL</name>
<comment type="caution">
    <text evidence="16">The sequence shown here is derived from an EMBL/GenBank/DDBJ whole genome shotgun (WGS) entry which is preliminary data.</text>
</comment>
<feature type="transmembrane region" description="Helical" evidence="14">
    <location>
        <begin position="117"/>
        <end position="139"/>
    </location>
</feature>
<comment type="pathway">
    <text evidence="3">Protein modification; protein ubiquitination.</text>
</comment>
<feature type="domain" description="RING-CH-type" evidence="15">
    <location>
        <begin position="27"/>
        <end position="88"/>
    </location>
</feature>
<evidence type="ECO:0000259" key="15">
    <source>
        <dbReference type="PROSITE" id="PS51292"/>
    </source>
</evidence>
<dbReference type="SUPFAM" id="SSF57850">
    <property type="entry name" value="RING/U-box"/>
    <property type="match status" value="1"/>
</dbReference>
<dbReference type="PANTHER" id="PTHR13145">
    <property type="entry name" value="SSM4 PROTEIN"/>
    <property type="match status" value="1"/>
</dbReference>
<evidence type="ECO:0000256" key="14">
    <source>
        <dbReference type="SAM" id="Phobius"/>
    </source>
</evidence>
<dbReference type="AlphaFoldDB" id="A0A811Q5S4"/>
<evidence type="ECO:0000256" key="2">
    <source>
        <dbReference type="ARBA" id="ARBA00004141"/>
    </source>
</evidence>
<evidence type="ECO:0000256" key="8">
    <source>
        <dbReference type="ARBA" id="ARBA00022771"/>
    </source>
</evidence>
<evidence type="ECO:0000313" key="16">
    <source>
        <dbReference type="EMBL" id="CAD6254400.1"/>
    </source>
</evidence>
<organism evidence="16 17">
    <name type="scientific">Miscanthus lutarioriparius</name>
    <dbReference type="NCBI Taxonomy" id="422564"/>
    <lineage>
        <taxon>Eukaryota</taxon>
        <taxon>Viridiplantae</taxon>
        <taxon>Streptophyta</taxon>
        <taxon>Embryophyta</taxon>
        <taxon>Tracheophyta</taxon>
        <taxon>Spermatophyta</taxon>
        <taxon>Magnoliopsida</taxon>
        <taxon>Liliopsida</taxon>
        <taxon>Poales</taxon>
        <taxon>Poaceae</taxon>
        <taxon>PACMAD clade</taxon>
        <taxon>Panicoideae</taxon>
        <taxon>Andropogonodae</taxon>
        <taxon>Andropogoneae</taxon>
        <taxon>Saccharinae</taxon>
        <taxon>Miscanthus</taxon>
    </lineage>
</organism>
<evidence type="ECO:0000256" key="6">
    <source>
        <dbReference type="ARBA" id="ARBA00022692"/>
    </source>
</evidence>
<keyword evidence="6 14" id="KW-0812">Transmembrane</keyword>
<dbReference type="GO" id="GO:0008270">
    <property type="term" value="F:zinc ion binding"/>
    <property type="evidence" value="ECO:0007669"/>
    <property type="project" value="UniProtKB-KW"/>
</dbReference>
<keyword evidence="9" id="KW-0833">Ubl conjugation pathway</keyword>
<evidence type="ECO:0000256" key="10">
    <source>
        <dbReference type="ARBA" id="ARBA00022833"/>
    </source>
</evidence>
<dbReference type="PROSITE" id="PS51292">
    <property type="entry name" value="ZF_RING_CH"/>
    <property type="match status" value="1"/>
</dbReference>
<feature type="region of interest" description="Disordered" evidence="13">
    <location>
        <begin position="1"/>
        <end position="28"/>
    </location>
</feature>
<dbReference type="PANTHER" id="PTHR13145:SF0">
    <property type="entry name" value="E3 UBIQUITIN-PROTEIN LIGASE MARCHF6"/>
    <property type="match status" value="1"/>
</dbReference>
<evidence type="ECO:0000256" key="1">
    <source>
        <dbReference type="ARBA" id="ARBA00000900"/>
    </source>
</evidence>
<dbReference type="InterPro" id="IPR011016">
    <property type="entry name" value="Znf_RING-CH"/>
</dbReference>
<evidence type="ECO:0000256" key="9">
    <source>
        <dbReference type="ARBA" id="ARBA00022786"/>
    </source>
</evidence>
<evidence type="ECO:0000256" key="4">
    <source>
        <dbReference type="ARBA" id="ARBA00012483"/>
    </source>
</evidence>
<dbReference type="OrthoDB" id="264354at2759"/>
<keyword evidence="11 14" id="KW-1133">Transmembrane helix</keyword>
<evidence type="ECO:0000256" key="3">
    <source>
        <dbReference type="ARBA" id="ARBA00004906"/>
    </source>
</evidence>
<accession>A0A811Q5S4</accession>
<sequence length="345" mass="39677">MAEIAERAVVGELPEEPRPLHGEEEDDEEEEGDVCRICRNRGDEDHPLRYLCACSGSIKFVHQDCLLQWLDHSNSRQCEVCKHAFSFSPVYAENAPTRLFQELIVGVGMKACHVFQFILRLAFVLSVWLMIITFITYWIWRLTFVRSLGEAQRLFLSHISAQLILSDCLHGFLLSAIIVLVFLGATSLRDYIRHLRELGGHDAERDEHPQHQDEIKEFICWTGSPGILVKKALLDPASTSFSFPCYAHNYACLWRAIWPLEFEKFENKPDAIGTSGIDDRITKMIKNWYCSGETILVGKCEHKLAIETELKIACRCDEVAFEVMWGLENHLHILVPDEELELREE</sequence>
<proteinExistence type="predicted"/>
<dbReference type="EC" id="2.3.2.27" evidence="4"/>
<keyword evidence="7" id="KW-0479">Metal-binding</keyword>
<evidence type="ECO:0000256" key="12">
    <source>
        <dbReference type="ARBA" id="ARBA00023136"/>
    </source>
</evidence>
<keyword evidence="17" id="KW-1185">Reference proteome</keyword>
<dbReference type="SMART" id="SM00744">
    <property type="entry name" value="RINGv"/>
    <property type="match status" value="1"/>
</dbReference>
<evidence type="ECO:0000256" key="13">
    <source>
        <dbReference type="SAM" id="MobiDB-lite"/>
    </source>
</evidence>